<dbReference type="PANTHER" id="PTHR33693:SF1">
    <property type="entry name" value="TYPE-4 URACIL-DNA GLYCOSYLASE"/>
    <property type="match status" value="1"/>
</dbReference>
<keyword evidence="14" id="KW-1185">Reference proteome</keyword>
<evidence type="ECO:0000256" key="11">
    <source>
        <dbReference type="ARBA" id="ARBA00023204"/>
    </source>
</evidence>
<dbReference type="InterPro" id="IPR005122">
    <property type="entry name" value="Uracil-DNA_glycosylase-like"/>
</dbReference>
<dbReference type="InterPro" id="IPR036895">
    <property type="entry name" value="Uracil-DNA_glycosylase-like_sf"/>
</dbReference>
<proteinExistence type="inferred from homology"/>
<keyword evidence="8" id="KW-0378">Hydrolase</keyword>
<dbReference type="GO" id="GO:0051539">
    <property type="term" value="F:4 iron, 4 sulfur cluster binding"/>
    <property type="evidence" value="ECO:0007669"/>
    <property type="project" value="UniProtKB-KW"/>
</dbReference>
<accession>A0A6L5YDM1</accession>
<evidence type="ECO:0000256" key="4">
    <source>
        <dbReference type="ARBA" id="ARBA00019403"/>
    </source>
</evidence>
<dbReference type="Pfam" id="PF03167">
    <property type="entry name" value="UDG"/>
    <property type="match status" value="1"/>
</dbReference>
<keyword evidence="7" id="KW-0227">DNA damage</keyword>
<evidence type="ECO:0000256" key="7">
    <source>
        <dbReference type="ARBA" id="ARBA00022763"/>
    </source>
</evidence>
<comment type="caution">
    <text evidence="13">The sequence shown here is derived from an EMBL/GenBank/DDBJ whole genome shotgun (WGS) entry which is preliminary data.</text>
</comment>
<keyword evidence="9" id="KW-0408">Iron</keyword>
<evidence type="ECO:0000256" key="8">
    <source>
        <dbReference type="ARBA" id="ARBA00022801"/>
    </source>
</evidence>
<feature type="domain" description="Uracil-DNA glycosylase-like" evidence="12">
    <location>
        <begin position="43"/>
        <end position="194"/>
    </location>
</feature>
<dbReference type="GO" id="GO:0006281">
    <property type="term" value="P:DNA repair"/>
    <property type="evidence" value="ECO:0007669"/>
    <property type="project" value="UniProtKB-KW"/>
</dbReference>
<evidence type="ECO:0000256" key="5">
    <source>
        <dbReference type="ARBA" id="ARBA00022485"/>
    </source>
</evidence>
<dbReference type="NCBIfam" id="TIGR00758">
    <property type="entry name" value="UDG_fam4"/>
    <property type="match status" value="1"/>
</dbReference>
<dbReference type="SUPFAM" id="SSF52141">
    <property type="entry name" value="Uracil-DNA glycosylase-like"/>
    <property type="match status" value="1"/>
</dbReference>
<keyword evidence="6" id="KW-0479">Metal-binding</keyword>
<dbReference type="InterPro" id="IPR005273">
    <property type="entry name" value="Ura-DNA_glyco_family4"/>
</dbReference>
<evidence type="ECO:0000256" key="9">
    <source>
        <dbReference type="ARBA" id="ARBA00023004"/>
    </source>
</evidence>
<sequence length="205" mass="23532">MTEMLYQAQRSPQERTALYQLLRDAANRCEQCGLCRSRKNVVVGEGSLTSRIMFVGEGPGEVEDNSGRPFVGPAGQLLTRILEAAGFKRDDVYITNIVKCRPPNNRVPEIEEVLNCQRWLEAQIALLQPQIIVCLGNTPLKWFLHGTEGITKMRGRWFTWRGAALMPMFHPSYLLRNQSRERGGPKDLTWRDIQEIRQRYESLRG</sequence>
<evidence type="ECO:0000313" key="14">
    <source>
        <dbReference type="Proteomes" id="UP000473699"/>
    </source>
</evidence>
<keyword evidence="11" id="KW-0234">DNA repair</keyword>
<comment type="catalytic activity">
    <reaction evidence="1">
        <text>Hydrolyzes single-stranded DNA or mismatched double-stranded DNA and polynucleotides, releasing free uracil.</text>
        <dbReference type="EC" id="3.2.2.27"/>
    </reaction>
</comment>
<gene>
    <name evidence="13" type="ORF">FYJ74_10280</name>
</gene>
<dbReference type="SMART" id="SM00987">
    <property type="entry name" value="UreE_C"/>
    <property type="match status" value="1"/>
</dbReference>
<dbReference type="AlphaFoldDB" id="A0A6L5YDM1"/>
<evidence type="ECO:0000256" key="1">
    <source>
        <dbReference type="ARBA" id="ARBA00001400"/>
    </source>
</evidence>
<evidence type="ECO:0000256" key="6">
    <source>
        <dbReference type="ARBA" id="ARBA00022723"/>
    </source>
</evidence>
<dbReference type="Gene3D" id="3.40.470.10">
    <property type="entry name" value="Uracil-DNA glycosylase-like domain"/>
    <property type="match status" value="1"/>
</dbReference>
<dbReference type="GO" id="GO:0004844">
    <property type="term" value="F:uracil DNA N-glycosylase activity"/>
    <property type="evidence" value="ECO:0007669"/>
    <property type="project" value="UniProtKB-EC"/>
</dbReference>
<reference evidence="13 14" key="1">
    <citation type="submission" date="2019-08" db="EMBL/GenBank/DDBJ databases">
        <title>In-depth cultivation of the pig gut microbiome towards novel bacterial diversity and tailored functional studies.</title>
        <authorList>
            <person name="Wylensek D."/>
            <person name="Hitch T.C.A."/>
            <person name="Clavel T."/>
        </authorList>
    </citation>
    <scope>NUCLEOTIDE SEQUENCE [LARGE SCALE GENOMIC DNA]</scope>
    <source>
        <strain evidence="13 14">SM-530-WT-4B</strain>
    </source>
</reference>
<evidence type="ECO:0000313" key="13">
    <source>
        <dbReference type="EMBL" id="MST56416.1"/>
    </source>
</evidence>
<evidence type="ECO:0000256" key="2">
    <source>
        <dbReference type="ARBA" id="ARBA00006521"/>
    </source>
</evidence>
<comment type="similarity">
    <text evidence="2">Belongs to the uracil-DNA glycosylase (UDG) superfamily. Type 4 (UDGa) family.</text>
</comment>
<protein>
    <recommendedName>
        <fullName evidence="4">Type-4 uracil-DNA glycosylase</fullName>
        <ecNumber evidence="3">3.2.2.27</ecNumber>
    </recommendedName>
</protein>
<keyword evidence="10" id="KW-0411">Iron-sulfur</keyword>
<dbReference type="GO" id="GO:0046872">
    <property type="term" value="F:metal ion binding"/>
    <property type="evidence" value="ECO:0007669"/>
    <property type="project" value="UniProtKB-KW"/>
</dbReference>
<dbReference type="CDD" id="cd10030">
    <property type="entry name" value="UDG-F4_TTUDGA_SPO1dp_like"/>
    <property type="match status" value="1"/>
</dbReference>
<keyword evidence="5" id="KW-0004">4Fe-4S</keyword>
<evidence type="ECO:0000259" key="12">
    <source>
        <dbReference type="SMART" id="SM00986"/>
    </source>
</evidence>
<name>A0A6L5YDM1_9BACT</name>
<dbReference type="SMART" id="SM00986">
    <property type="entry name" value="UDG"/>
    <property type="match status" value="1"/>
</dbReference>
<dbReference type="PANTHER" id="PTHR33693">
    <property type="entry name" value="TYPE-5 URACIL-DNA GLYCOSYLASE"/>
    <property type="match status" value="1"/>
</dbReference>
<dbReference type="EC" id="3.2.2.27" evidence="3"/>
<dbReference type="RefSeq" id="WP_154529487.1">
    <property type="nucleotide sequence ID" value="NZ_JAXDZJ010000035.1"/>
</dbReference>
<dbReference type="Proteomes" id="UP000473699">
    <property type="component" value="Unassembled WGS sequence"/>
</dbReference>
<evidence type="ECO:0000256" key="3">
    <source>
        <dbReference type="ARBA" id="ARBA00012030"/>
    </source>
</evidence>
<evidence type="ECO:0000256" key="10">
    <source>
        <dbReference type="ARBA" id="ARBA00023014"/>
    </source>
</evidence>
<dbReference type="InterPro" id="IPR051536">
    <property type="entry name" value="UDG_Type-4/5"/>
</dbReference>
<dbReference type="EMBL" id="VUNH01000011">
    <property type="protein sequence ID" value="MST56416.1"/>
    <property type="molecule type" value="Genomic_DNA"/>
</dbReference>
<organism evidence="13 14">
    <name type="scientific">Pyramidobacter porci</name>
    <dbReference type="NCBI Taxonomy" id="2605789"/>
    <lineage>
        <taxon>Bacteria</taxon>
        <taxon>Thermotogati</taxon>
        <taxon>Synergistota</taxon>
        <taxon>Synergistia</taxon>
        <taxon>Synergistales</taxon>
        <taxon>Dethiosulfovibrionaceae</taxon>
        <taxon>Pyramidobacter</taxon>
    </lineage>
</organism>